<evidence type="ECO:0000256" key="1">
    <source>
        <dbReference type="ARBA" id="ARBA00023125"/>
    </source>
</evidence>
<keyword evidence="1" id="KW-0238">DNA-binding</keyword>
<sequence length="165" mass="18318">MDILIVEDESLAVQKLIKLLNSSACTTRIAGVTDGIESTVAWLNANPQPDLILMDIELADGQSFEIFNLVSITCPVVFTTSYNESAIQSFRGNSLDYLLKPIKKEELDQILAKYQQAPEVKPVTSSETPLDPIHPQNGQYKVDSNPTNALVSGDRANEFYQWLSR</sequence>
<dbReference type="InterPro" id="IPR001789">
    <property type="entry name" value="Sig_transdc_resp-reg_receiver"/>
</dbReference>
<dbReference type="PANTHER" id="PTHR48111">
    <property type="entry name" value="REGULATOR OF RPOS"/>
    <property type="match status" value="1"/>
</dbReference>
<feature type="modified residue" description="4-aspartylphosphate" evidence="2">
    <location>
        <position position="55"/>
    </location>
</feature>
<feature type="domain" description="Response regulatory" evidence="4">
    <location>
        <begin position="2"/>
        <end position="115"/>
    </location>
</feature>
<protein>
    <submittedName>
        <fullName evidence="5">Response regulator</fullName>
    </submittedName>
</protein>
<keyword evidence="6" id="KW-1185">Reference proteome</keyword>
<evidence type="ECO:0000313" key="5">
    <source>
        <dbReference type="EMBL" id="MCK8492443.1"/>
    </source>
</evidence>
<comment type="caution">
    <text evidence="5">The sequence shown here is derived from an EMBL/GenBank/DDBJ whole genome shotgun (WGS) entry which is preliminary data.</text>
</comment>
<dbReference type="InterPro" id="IPR039420">
    <property type="entry name" value="WalR-like"/>
</dbReference>
<proteinExistence type="predicted"/>
<dbReference type="Gene3D" id="3.40.50.2300">
    <property type="match status" value="1"/>
</dbReference>
<dbReference type="InterPro" id="IPR011006">
    <property type="entry name" value="CheY-like_superfamily"/>
</dbReference>
<evidence type="ECO:0000313" key="6">
    <source>
        <dbReference type="Proteomes" id="UP001202180"/>
    </source>
</evidence>
<evidence type="ECO:0000259" key="4">
    <source>
        <dbReference type="PROSITE" id="PS50110"/>
    </source>
</evidence>
<feature type="compositionally biased region" description="Polar residues" evidence="3">
    <location>
        <begin position="136"/>
        <end position="147"/>
    </location>
</feature>
<dbReference type="PROSITE" id="PS50110">
    <property type="entry name" value="RESPONSE_REGULATORY"/>
    <property type="match status" value="1"/>
</dbReference>
<dbReference type="SUPFAM" id="SSF52172">
    <property type="entry name" value="CheY-like"/>
    <property type="match status" value="1"/>
</dbReference>
<dbReference type="SMART" id="SM00448">
    <property type="entry name" value="REC"/>
    <property type="match status" value="1"/>
</dbReference>
<accession>A0ABT0HLA6</accession>
<dbReference type="Proteomes" id="UP001202180">
    <property type="component" value="Unassembled WGS sequence"/>
</dbReference>
<name>A0ABT0HLA6_9BACT</name>
<reference evidence="5 6" key="1">
    <citation type="submission" date="2022-04" db="EMBL/GenBank/DDBJ databases">
        <title>Spirosoma sp. strain RP8 genome sequencing and assembly.</title>
        <authorList>
            <person name="Jung Y."/>
        </authorList>
    </citation>
    <scope>NUCLEOTIDE SEQUENCE [LARGE SCALE GENOMIC DNA]</scope>
    <source>
        <strain evidence="5 6">RP8</strain>
    </source>
</reference>
<dbReference type="EMBL" id="JALPRF010000002">
    <property type="protein sequence ID" value="MCK8492443.1"/>
    <property type="molecule type" value="Genomic_DNA"/>
</dbReference>
<gene>
    <name evidence="5" type="ORF">M0L20_11320</name>
</gene>
<feature type="region of interest" description="Disordered" evidence="3">
    <location>
        <begin position="121"/>
        <end position="147"/>
    </location>
</feature>
<dbReference type="Pfam" id="PF00072">
    <property type="entry name" value="Response_reg"/>
    <property type="match status" value="1"/>
</dbReference>
<dbReference type="PANTHER" id="PTHR48111:SF69">
    <property type="entry name" value="RESPONSE REGULATOR RECEIVER"/>
    <property type="match status" value="1"/>
</dbReference>
<keyword evidence="2" id="KW-0597">Phosphoprotein</keyword>
<dbReference type="RefSeq" id="WP_248477059.1">
    <property type="nucleotide sequence ID" value="NZ_JALPRF010000002.1"/>
</dbReference>
<evidence type="ECO:0000256" key="2">
    <source>
        <dbReference type="PROSITE-ProRule" id="PRU00169"/>
    </source>
</evidence>
<organism evidence="5 6">
    <name type="scientific">Spirosoma liriopis</name>
    <dbReference type="NCBI Taxonomy" id="2937440"/>
    <lineage>
        <taxon>Bacteria</taxon>
        <taxon>Pseudomonadati</taxon>
        <taxon>Bacteroidota</taxon>
        <taxon>Cytophagia</taxon>
        <taxon>Cytophagales</taxon>
        <taxon>Cytophagaceae</taxon>
        <taxon>Spirosoma</taxon>
    </lineage>
</organism>
<evidence type="ECO:0000256" key="3">
    <source>
        <dbReference type="SAM" id="MobiDB-lite"/>
    </source>
</evidence>